<dbReference type="EC" id="2.5.1.145" evidence="7"/>
<keyword evidence="6 7" id="KW-0472">Membrane</keyword>
<reference evidence="8 9" key="1">
    <citation type="submission" date="2015-11" db="EMBL/GenBank/DDBJ databases">
        <authorList>
            <person name="Lin W."/>
        </authorList>
    </citation>
    <scope>NUCLEOTIDE SEQUENCE [LARGE SCALE GENOMIC DNA]</scope>
    <source>
        <strain evidence="8 9">HCH-1</strain>
    </source>
</reference>
<evidence type="ECO:0000256" key="2">
    <source>
        <dbReference type="ARBA" id="ARBA00022475"/>
    </source>
</evidence>
<sequence>MLPYPEIRPYLIKLGPVQIRWYGLMYLIGFVSSYYLVKYQLKRRSIVIKSEDLENLYLFTVSGLIVGARLGYALFYNFGYYLSNPLEAFAVWHGGMSFHGGLIGAITGGFIFCRRKNIDFLMLCDMVSVTVPIGLGLGRIGNFINAELFGRVTDVPWAMVFPGGGHLPRHPSQLYEFFLEGVVLFGIMWFIKDTLSTRRGALTSLFVILYGVFRITVEFFREPDPQLGMLAGILTMGQLLSSVMILVGAAGLTISLKAHARA</sequence>
<dbReference type="Pfam" id="PF01790">
    <property type="entry name" value="LGT"/>
    <property type="match status" value="1"/>
</dbReference>
<comment type="similarity">
    <text evidence="1 7">Belongs to the Lgt family.</text>
</comment>
<feature type="binding site" evidence="7">
    <location>
        <position position="139"/>
    </location>
    <ligand>
        <name>a 1,2-diacyl-sn-glycero-3-phospho-(1'-sn-glycerol)</name>
        <dbReference type="ChEBI" id="CHEBI:64716"/>
    </ligand>
</feature>
<evidence type="ECO:0000256" key="1">
    <source>
        <dbReference type="ARBA" id="ARBA00007150"/>
    </source>
</evidence>
<dbReference type="Proteomes" id="UP000060487">
    <property type="component" value="Unassembled WGS sequence"/>
</dbReference>
<keyword evidence="3 7" id="KW-0808">Transferase</keyword>
<evidence type="ECO:0000256" key="5">
    <source>
        <dbReference type="ARBA" id="ARBA00022989"/>
    </source>
</evidence>
<evidence type="ECO:0000256" key="6">
    <source>
        <dbReference type="ARBA" id="ARBA00023136"/>
    </source>
</evidence>
<feature type="transmembrane region" description="Helical" evidence="7">
    <location>
        <begin position="174"/>
        <end position="191"/>
    </location>
</feature>
<dbReference type="RefSeq" id="WP_085051776.1">
    <property type="nucleotide sequence ID" value="NZ_LNQR01000036.1"/>
</dbReference>
<feature type="transmembrane region" description="Helical" evidence="7">
    <location>
        <begin position="200"/>
        <end position="217"/>
    </location>
</feature>
<accession>A0ABR5SKZ4</accession>
<keyword evidence="9" id="KW-1185">Reference proteome</keyword>
<evidence type="ECO:0000313" key="9">
    <source>
        <dbReference type="Proteomes" id="UP000060487"/>
    </source>
</evidence>
<organism evidence="8 9">
    <name type="scientific">Candidatus Magnetominusculus xianensis</name>
    <dbReference type="NCBI Taxonomy" id="1748249"/>
    <lineage>
        <taxon>Bacteria</taxon>
        <taxon>Pseudomonadati</taxon>
        <taxon>Nitrospirota</taxon>
        <taxon>Nitrospiria</taxon>
        <taxon>Nitrospirales</taxon>
        <taxon>Nitrospiraceae</taxon>
        <taxon>Candidatus Magnetominusculus</taxon>
    </lineage>
</organism>
<proteinExistence type="inferred from homology"/>
<feature type="transmembrane region" description="Helical" evidence="7">
    <location>
        <begin position="120"/>
        <end position="140"/>
    </location>
</feature>
<feature type="transmembrane region" description="Helical" evidence="7">
    <location>
        <begin position="57"/>
        <end position="78"/>
    </location>
</feature>
<keyword evidence="2 7" id="KW-1003">Cell membrane</keyword>
<dbReference type="EMBL" id="LNQR01000036">
    <property type="protein sequence ID" value="KWT90123.1"/>
    <property type="molecule type" value="Genomic_DNA"/>
</dbReference>
<gene>
    <name evidence="7" type="primary">lgt</name>
    <name evidence="8" type="ORF">ASN18_1129</name>
</gene>
<comment type="subcellular location">
    <subcellularLocation>
        <location evidence="7">Cell membrane</location>
        <topology evidence="7">Multi-pass membrane protein</topology>
    </subcellularLocation>
</comment>
<keyword evidence="5 7" id="KW-1133">Transmembrane helix</keyword>
<keyword evidence="8" id="KW-0328">Glycosyltransferase</keyword>
<comment type="pathway">
    <text evidence="7">Protein modification; lipoprotein biosynthesis (diacylglyceryl transfer).</text>
</comment>
<evidence type="ECO:0000256" key="7">
    <source>
        <dbReference type="HAMAP-Rule" id="MF_01147"/>
    </source>
</evidence>
<dbReference type="PANTHER" id="PTHR30589">
    <property type="entry name" value="PROLIPOPROTEIN DIACYLGLYCERYL TRANSFERASE"/>
    <property type="match status" value="1"/>
</dbReference>
<evidence type="ECO:0000313" key="8">
    <source>
        <dbReference type="EMBL" id="KWT90123.1"/>
    </source>
</evidence>
<dbReference type="NCBIfam" id="TIGR00544">
    <property type="entry name" value="lgt"/>
    <property type="match status" value="1"/>
</dbReference>
<feature type="transmembrane region" description="Helical" evidence="7">
    <location>
        <begin position="20"/>
        <end position="37"/>
    </location>
</feature>
<comment type="caution">
    <text evidence="8">The sequence shown here is derived from an EMBL/GenBank/DDBJ whole genome shotgun (WGS) entry which is preliminary data.</text>
</comment>
<dbReference type="HAMAP" id="MF_01147">
    <property type="entry name" value="Lgt"/>
    <property type="match status" value="1"/>
</dbReference>
<dbReference type="GO" id="GO:0016757">
    <property type="term" value="F:glycosyltransferase activity"/>
    <property type="evidence" value="ECO:0007669"/>
    <property type="project" value="UniProtKB-KW"/>
</dbReference>
<feature type="transmembrane region" description="Helical" evidence="7">
    <location>
        <begin position="90"/>
        <end position="113"/>
    </location>
</feature>
<dbReference type="PANTHER" id="PTHR30589:SF0">
    <property type="entry name" value="PHOSPHATIDYLGLYCEROL--PROLIPOPROTEIN DIACYLGLYCERYL TRANSFERASE"/>
    <property type="match status" value="1"/>
</dbReference>
<evidence type="ECO:0000256" key="4">
    <source>
        <dbReference type="ARBA" id="ARBA00022692"/>
    </source>
</evidence>
<name>A0ABR5SKZ4_9BACT</name>
<comment type="catalytic activity">
    <reaction evidence="7">
        <text>L-cysteinyl-[prolipoprotein] + a 1,2-diacyl-sn-glycero-3-phospho-(1'-sn-glycerol) = an S-1,2-diacyl-sn-glyceryl-L-cysteinyl-[prolipoprotein] + sn-glycerol 1-phosphate + H(+)</text>
        <dbReference type="Rhea" id="RHEA:56712"/>
        <dbReference type="Rhea" id="RHEA-COMP:14679"/>
        <dbReference type="Rhea" id="RHEA-COMP:14680"/>
        <dbReference type="ChEBI" id="CHEBI:15378"/>
        <dbReference type="ChEBI" id="CHEBI:29950"/>
        <dbReference type="ChEBI" id="CHEBI:57685"/>
        <dbReference type="ChEBI" id="CHEBI:64716"/>
        <dbReference type="ChEBI" id="CHEBI:140658"/>
        <dbReference type="EC" id="2.5.1.145"/>
    </reaction>
</comment>
<evidence type="ECO:0000256" key="3">
    <source>
        <dbReference type="ARBA" id="ARBA00022679"/>
    </source>
</evidence>
<feature type="transmembrane region" description="Helical" evidence="7">
    <location>
        <begin position="229"/>
        <end position="256"/>
    </location>
</feature>
<keyword evidence="4 7" id="KW-0812">Transmembrane</keyword>
<protein>
    <recommendedName>
        <fullName evidence="7">Phosphatidylglycerol--prolipoprotein diacylglyceryl transferase</fullName>
        <ecNumber evidence="7">2.5.1.145</ecNumber>
    </recommendedName>
</protein>
<dbReference type="PROSITE" id="PS01311">
    <property type="entry name" value="LGT"/>
    <property type="match status" value="1"/>
</dbReference>
<dbReference type="InterPro" id="IPR001640">
    <property type="entry name" value="Lgt"/>
</dbReference>
<comment type="function">
    <text evidence="7">Catalyzes the transfer of the diacylglyceryl group from phosphatidylglycerol to the sulfhydryl group of the N-terminal cysteine of a prolipoprotein, the first step in the formation of mature lipoproteins.</text>
</comment>